<evidence type="ECO:0008006" key="4">
    <source>
        <dbReference type="Google" id="ProtNLM"/>
    </source>
</evidence>
<feature type="transmembrane region" description="Helical" evidence="1">
    <location>
        <begin position="110"/>
        <end position="131"/>
    </location>
</feature>
<feature type="transmembrane region" description="Helical" evidence="1">
    <location>
        <begin position="82"/>
        <end position="104"/>
    </location>
</feature>
<evidence type="ECO:0000313" key="3">
    <source>
        <dbReference type="Proteomes" id="UP001399917"/>
    </source>
</evidence>
<organism evidence="2 3">
    <name type="scientific">Celeribacter arenosi</name>
    <dbReference type="NCBI Taxonomy" id="792649"/>
    <lineage>
        <taxon>Bacteria</taxon>
        <taxon>Pseudomonadati</taxon>
        <taxon>Pseudomonadota</taxon>
        <taxon>Alphaproteobacteria</taxon>
        <taxon>Rhodobacterales</taxon>
        <taxon>Roseobacteraceae</taxon>
        <taxon>Celeribacter</taxon>
    </lineage>
</organism>
<dbReference type="Proteomes" id="UP001399917">
    <property type="component" value="Unassembled WGS sequence"/>
</dbReference>
<dbReference type="RefSeq" id="WP_344843512.1">
    <property type="nucleotide sequence ID" value="NZ_BAABDF010000003.1"/>
</dbReference>
<keyword evidence="1" id="KW-0812">Transmembrane</keyword>
<comment type="caution">
    <text evidence="2">The sequence shown here is derived from an EMBL/GenBank/DDBJ whole genome shotgun (WGS) entry which is preliminary data.</text>
</comment>
<name>A0ABP7JZP9_9RHOB</name>
<keyword evidence="1" id="KW-0472">Membrane</keyword>
<sequence length="132" mass="13601">MGLLAVLVAALGGFLTGAAIYMSPLSKPWMIAAGIKCDENGKPVDQASPVPFIISGIAMILMAGMMRHVFAMAGIDTGAKGFVAGLGVGVFMIAPWIAMNYGYAGRPRNLTLIDGLYAITGPAVIGLILGLF</sequence>
<gene>
    <name evidence="2" type="ORF">GCM10022404_06920</name>
</gene>
<evidence type="ECO:0000256" key="1">
    <source>
        <dbReference type="SAM" id="Phobius"/>
    </source>
</evidence>
<reference evidence="3" key="1">
    <citation type="journal article" date="2019" name="Int. J. Syst. Evol. Microbiol.">
        <title>The Global Catalogue of Microorganisms (GCM) 10K type strain sequencing project: providing services to taxonomists for standard genome sequencing and annotation.</title>
        <authorList>
            <consortium name="The Broad Institute Genomics Platform"/>
            <consortium name="The Broad Institute Genome Sequencing Center for Infectious Disease"/>
            <person name="Wu L."/>
            <person name="Ma J."/>
        </authorList>
    </citation>
    <scope>NUCLEOTIDE SEQUENCE [LARGE SCALE GENOMIC DNA]</scope>
    <source>
        <strain evidence="3">JCM 17190</strain>
    </source>
</reference>
<accession>A0ABP7JZP9</accession>
<keyword evidence="1" id="KW-1133">Transmembrane helix</keyword>
<keyword evidence="3" id="KW-1185">Reference proteome</keyword>
<dbReference type="EMBL" id="BAABDF010000003">
    <property type="protein sequence ID" value="GAA3858735.1"/>
    <property type="molecule type" value="Genomic_DNA"/>
</dbReference>
<protein>
    <recommendedName>
        <fullName evidence="4">DUF1761 domain-containing protein</fullName>
    </recommendedName>
</protein>
<proteinExistence type="predicted"/>
<evidence type="ECO:0000313" key="2">
    <source>
        <dbReference type="EMBL" id="GAA3858735.1"/>
    </source>
</evidence>
<dbReference type="Pfam" id="PF08570">
    <property type="entry name" value="DUF1761"/>
    <property type="match status" value="1"/>
</dbReference>
<feature type="transmembrane region" description="Helical" evidence="1">
    <location>
        <begin position="49"/>
        <end position="70"/>
    </location>
</feature>
<dbReference type="InterPro" id="IPR013879">
    <property type="entry name" value="DUF1761"/>
</dbReference>